<proteinExistence type="predicted"/>
<organism evidence="2 3">
    <name type="scientific">Gangjinia marincola</name>
    <dbReference type="NCBI Taxonomy" id="578463"/>
    <lineage>
        <taxon>Bacteria</taxon>
        <taxon>Pseudomonadati</taxon>
        <taxon>Bacteroidota</taxon>
        <taxon>Flavobacteriia</taxon>
        <taxon>Flavobacteriales</taxon>
        <taxon>Flavobacteriaceae</taxon>
        <taxon>Gangjinia</taxon>
    </lineage>
</organism>
<dbReference type="EMBL" id="BAAAFG010000015">
    <property type="protein sequence ID" value="GAA0872484.1"/>
    <property type="molecule type" value="Genomic_DNA"/>
</dbReference>
<feature type="domain" description="Glycosyl transferase family 28 C-terminal" evidence="1">
    <location>
        <begin position="227"/>
        <end position="327"/>
    </location>
</feature>
<comment type="caution">
    <text evidence="2">The sequence shown here is derived from an EMBL/GenBank/DDBJ whole genome shotgun (WGS) entry which is preliminary data.</text>
</comment>
<dbReference type="Proteomes" id="UP001500507">
    <property type="component" value="Unassembled WGS sequence"/>
</dbReference>
<evidence type="ECO:0000313" key="3">
    <source>
        <dbReference type="Proteomes" id="UP001500507"/>
    </source>
</evidence>
<dbReference type="InterPro" id="IPR007235">
    <property type="entry name" value="Glyco_trans_28_C"/>
</dbReference>
<keyword evidence="3" id="KW-1185">Reference proteome</keyword>
<evidence type="ECO:0000259" key="1">
    <source>
        <dbReference type="Pfam" id="PF04101"/>
    </source>
</evidence>
<dbReference type="PANTHER" id="PTHR21015">
    <property type="entry name" value="UDP-N-ACETYLGLUCOSAMINE--N-ACETYLMURAMYL-(PENTAPEPTIDE) PYROPHOSPHORYL-UNDECAPRENOL N-ACETYLGLUCOSAMINE TRANSFERASE 1"/>
    <property type="match status" value="1"/>
</dbReference>
<accession>A0ABP3XX87</accession>
<sequence>MTKAKILVAPLNWGLGHATRCVPIIHALLTKGFAPILASDGQALLLLQKEFPQLKTYELPSYNISYPKNPVLFKAKMLWDSPKLLTAIKRERSRIDEIHQKEGLSGIIADNRLGVRSNVVPSVIMTHQLNVLSGNTSFLSTSIHQHYIAQFDECWVPDVADKPTLSGKLGHLKKPKNKVRYLGVLSRLSKRALDPVYDIMVLLSGPEPQRNILEAILFNQLKEYKKKKVLFVKGVFEPEQKVEHLNHITVYNFLTSRQVEQMMNQSDILICRSGYTTLMDLAKLDKKALLIPTPGQYEQEYLAKRLKKKGILPYCKQDEFTLERLANVDLYQGLSRYNRRVSWDSLFVLFKGK</sequence>
<reference evidence="3" key="1">
    <citation type="journal article" date="2019" name="Int. J. Syst. Evol. Microbiol.">
        <title>The Global Catalogue of Microorganisms (GCM) 10K type strain sequencing project: providing services to taxonomists for standard genome sequencing and annotation.</title>
        <authorList>
            <consortium name="The Broad Institute Genomics Platform"/>
            <consortium name="The Broad Institute Genome Sequencing Center for Infectious Disease"/>
            <person name="Wu L."/>
            <person name="Ma J."/>
        </authorList>
    </citation>
    <scope>NUCLEOTIDE SEQUENCE [LARGE SCALE GENOMIC DNA]</scope>
    <source>
        <strain evidence="3">JCM 16082</strain>
    </source>
</reference>
<evidence type="ECO:0000313" key="2">
    <source>
        <dbReference type="EMBL" id="GAA0872484.1"/>
    </source>
</evidence>
<dbReference type="RefSeq" id="WP_343765909.1">
    <property type="nucleotide sequence ID" value="NZ_BAAAFG010000015.1"/>
</dbReference>
<dbReference type="SUPFAM" id="SSF53756">
    <property type="entry name" value="UDP-Glycosyltransferase/glycogen phosphorylase"/>
    <property type="match status" value="1"/>
</dbReference>
<gene>
    <name evidence="2" type="ORF">GCM10009117_16310</name>
</gene>
<dbReference type="Gene3D" id="3.40.50.2000">
    <property type="entry name" value="Glycogen Phosphorylase B"/>
    <property type="match status" value="1"/>
</dbReference>
<protein>
    <submittedName>
        <fullName evidence="2">Glycosyltransferase</fullName>
    </submittedName>
</protein>
<name>A0ABP3XX87_9FLAO</name>
<dbReference type="PANTHER" id="PTHR21015:SF22">
    <property type="entry name" value="GLYCOSYLTRANSFERASE"/>
    <property type="match status" value="1"/>
</dbReference>
<dbReference type="Pfam" id="PF04101">
    <property type="entry name" value="Glyco_tran_28_C"/>
    <property type="match status" value="1"/>
</dbReference>